<evidence type="ECO:0000313" key="1">
    <source>
        <dbReference type="EMBL" id="KAI3788264.1"/>
    </source>
</evidence>
<organism evidence="1 2">
    <name type="scientific">Cichorium intybus</name>
    <name type="common">Chicory</name>
    <dbReference type="NCBI Taxonomy" id="13427"/>
    <lineage>
        <taxon>Eukaryota</taxon>
        <taxon>Viridiplantae</taxon>
        <taxon>Streptophyta</taxon>
        <taxon>Embryophyta</taxon>
        <taxon>Tracheophyta</taxon>
        <taxon>Spermatophyta</taxon>
        <taxon>Magnoliopsida</taxon>
        <taxon>eudicotyledons</taxon>
        <taxon>Gunneridae</taxon>
        <taxon>Pentapetalae</taxon>
        <taxon>asterids</taxon>
        <taxon>campanulids</taxon>
        <taxon>Asterales</taxon>
        <taxon>Asteraceae</taxon>
        <taxon>Cichorioideae</taxon>
        <taxon>Cichorieae</taxon>
        <taxon>Cichoriinae</taxon>
        <taxon>Cichorium</taxon>
    </lineage>
</organism>
<name>A0ACB9GXR6_CICIN</name>
<comment type="caution">
    <text evidence="1">The sequence shown here is derived from an EMBL/GenBank/DDBJ whole genome shotgun (WGS) entry which is preliminary data.</text>
</comment>
<dbReference type="Proteomes" id="UP001055811">
    <property type="component" value="Linkage Group LG01"/>
</dbReference>
<reference evidence="2" key="1">
    <citation type="journal article" date="2022" name="Mol. Ecol. Resour.">
        <title>The genomes of chicory, endive, great burdock and yacon provide insights into Asteraceae palaeo-polyploidization history and plant inulin production.</title>
        <authorList>
            <person name="Fan W."/>
            <person name="Wang S."/>
            <person name="Wang H."/>
            <person name="Wang A."/>
            <person name="Jiang F."/>
            <person name="Liu H."/>
            <person name="Zhao H."/>
            <person name="Xu D."/>
            <person name="Zhang Y."/>
        </authorList>
    </citation>
    <scope>NUCLEOTIDE SEQUENCE [LARGE SCALE GENOMIC DNA]</scope>
    <source>
        <strain evidence="2">cv. Punajuju</strain>
    </source>
</reference>
<protein>
    <submittedName>
        <fullName evidence="1">Uncharacterized protein</fullName>
    </submittedName>
</protein>
<gene>
    <name evidence="1" type="ORF">L2E82_01024</name>
</gene>
<proteinExistence type="predicted"/>
<dbReference type="EMBL" id="CM042009">
    <property type="protein sequence ID" value="KAI3788264.1"/>
    <property type="molecule type" value="Genomic_DNA"/>
</dbReference>
<reference evidence="1 2" key="2">
    <citation type="journal article" date="2022" name="Mol. Ecol. Resour.">
        <title>The genomes of chicory, endive, great burdock and yacon provide insights into Asteraceae paleo-polyploidization history and plant inulin production.</title>
        <authorList>
            <person name="Fan W."/>
            <person name="Wang S."/>
            <person name="Wang H."/>
            <person name="Wang A."/>
            <person name="Jiang F."/>
            <person name="Liu H."/>
            <person name="Zhao H."/>
            <person name="Xu D."/>
            <person name="Zhang Y."/>
        </authorList>
    </citation>
    <scope>NUCLEOTIDE SEQUENCE [LARGE SCALE GENOMIC DNA]</scope>
    <source>
        <strain evidence="2">cv. Punajuju</strain>
        <tissue evidence="1">Leaves</tissue>
    </source>
</reference>
<accession>A0ACB9GXR6</accession>
<sequence>MGDEPIIPSTPQHNDLTSLAKAIYLPYDIDFNRGPTHKMLYGVNFASAAAGILDITGRNFPKAPNHISLFRYFSSIHLR</sequence>
<keyword evidence="2" id="KW-1185">Reference proteome</keyword>
<evidence type="ECO:0000313" key="2">
    <source>
        <dbReference type="Proteomes" id="UP001055811"/>
    </source>
</evidence>